<evidence type="ECO:0000256" key="4">
    <source>
        <dbReference type="RuleBase" id="RU362116"/>
    </source>
</evidence>
<dbReference type="OrthoDB" id="9804559at2"/>
<dbReference type="PANTHER" id="PTHR30435:SF19">
    <property type="entry name" value="FLAGELLAR BASAL-BODY ROD PROTEIN FLGG"/>
    <property type="match status" value="1"/>
</dbReference>
<evidence type="ECO:0000259" key="7">
    <source>
        <dbReference type="Pfam" id="PF22692"/>
    </source>
</evidence>
<name>A0A517QPL5_9PLAN</name>
<sequence length="251" mass="27779">MLHGVYGAAVTMDGAARQHEHIAKNLAHAQIPGYRRTQLTQGTFDDSLQETTADLIARSSAGTRGLEESHDFTTGPLEQTDRPLDIAIQGEGFFVIGERDEPLYTRNGSFTIDQQGNIVTKDGRTLQGTNGPMTLPINTVVEDIAVDQSGRVSVNQIELGRIKIVQFEDNEKLVNVGTTLFRNPNESGSEITQLDVQNTRVQQGSLEKSNVHPVQELVELIAVQRRYDAASRTLRTLMRTVEQRINLQRGT</sequence>
<dbReference type="InterPro" id="IPR010930">
    <property type="entry name" value="Flg_bb/hook_C_dom"/>
</dbReference>
<evidence type="ECO:0000313" key="9">
    <source>
        <dbReference type="Proteomes" id="UP000315724"/>
    </source>
</evidence>
<keyword evidence="8" id="KW-0966">Cell projection</keyword>
<feature type="domain" description="Flagellar basal-body/hook protein C-terminal" evidence="6">
    <location>
        <begin position="202"/>
        <end position="236"/>
    </location>
</feature>
<keyword evidence="8" id="KW-0282">Flagellum</keyword>
<organism evidence="8 9">
    <name type="scientific">Thalassoglobus polymorphus</name>
    <dbReference type="NCBI Taxonomy" id="2527994"/>
    <lineage>
        <taxon>Bacteria</taxon>
        <taxon>Pseudomonadati</taxon>
        <taxon>Planctomycetota</taxon>
        <taxon>Planctomycetia</taxon>
        <taxon>Planctomycetales</taxon>
        <taxon>Planctomycetaceae</taxon>
        <taxon>Thalassoglobus</taxon>
    </lineage>
</organism>
<protein>
    <submittedName>
        <fullName evidence="8">Flagellar basal-body rod protein FlgG</fullName>
    </submittedName>
</protein>
<dbReference type="InterPro" id="IPR037925">
    <property type="entry name" value="FlgE/F/G-like"/>
</dbReference>
<dbReference type="KEGG" id="tpol:Mal48_28330"/>
<accession>A0A517QPL5</accession>
<dbReference type="SUPFAM" id="SSF117143">
    <property type="entry name" value="Flagellar hook protein flgE"/>
    <property type="match status" value="1"/>
</dbReference>
<dbReference type="InterPro" id="IPR053967">
    <property type="entry name" value="LlgE_F_G-like_D1"/>
</dbReference>
<dbReference type="Pfam" id="PF06429">
    <property type="entry name" value="Flg_bbr_C"/>
    <property type="match status" value="1"/>
</dbReference>
<dbReference type="RefSeq" id="WP_145200078.1">
    <property type="nucleotide sequence ID" value="NZ_CP036267.1"/>
</dbReference>
<keyword evidence="9" id="KW-1185">Reference proteome</keyword>
<dbReference type="GO" id="GO:0009425">
    <property type="term" value="C:bacterial-type flagellum basal body"/>
    <property type="evidence" value="ECO:0007669"/>
    <property type="project" value="UniProtKB-SubCell"/>
</dbReference>
<evidence type="ECO:0000313" key="8">
    <source>
        <dbReference type="EMBL" id="QDT33580.1"/>
    </source>
</evidence>
<reference evidence="8 9" key="1">
    <citation type="submission" date="2019-02" db="EMBL/GenBank/DDBJ databases">
        <title>Deep-cultivation of Planctomycetes and their phenomic and genomic characterization uncovers novel biology.</title>
        <authorList>
            <person name="Wiegand S."/>
            <person name="Jogler M."/>
            <person name="Boedeker C."/>
            <person name="Pinto D."/>
            <person name="Vollmers J."/>
            <person name="Rivas-Marin E."/>
            <person name="Kohn T."/>
            <person name="Peeters S.H."/>
            <person name="Heuer A."/>
            <person name="Rast P."/>
            <person name="Oberbeckmann S."/>
            <person name="Bunk B."/>
            <person name="Jeske O."/>
            <person name="Meyerdierks A."/>
            <person name="Storesund J.E."/>
            <person name="Kallscheuer N."/>
            <person name="Luecker S."/>
            <person name="Lage O.M."/>
            <person name="Pohl T."/>
            <person name="Merkel B.J."/>
            <person name="Hornburger P."/>
            <person name="Mueller R.-W."/>
            <person name="Bruemmer F."/>
            <person name="Labrenz M."/>
            <person name="Spormann A.M."/>
            <person name="Op den Camp H."/>
            <person name="Overmann J."/>
            <person name="Amann R."/>
            <person name="Jetten M.S.M."/>
            <person name="Mascher T."/>
            <person name="Medema M.H."/>
            <person name="Devos D.P."/>
            <person name="Kaster A.-K."/>
            <person name="Ovreas L."/>
            <person name="Rohde M."/>
            <person name="Galperin M.Y."/>
            <person name="Jogler C."/>
        </authorList>
    </citation>
    <scope>NUCLEOTIDE SEQUENCE [LARGE SCALE GENOMIC DNA]</scope>
    <source>
        <strain evidence="8 9">Mal48</strain>
    </source>
</reference>
<dbReference type="NCBIfam" id="TIGR03506">
    <property type="entry name" value="FlgEFG_subfam"/>
    <property type="match status" value="2"/>
</dbReference>
<dbReference type="Pfam" id="PF22692">
    <property type="entry name" value="LlgE_F_G_D1"/>
    <property type="match status" value="1"/>
</dbReference>
<proteinExistence type="inferred from homology"/>
<gene>
    <name evidence="8" type="primary">flgG_1</name>
    <name evidence="8" type="ORF">Mal48_28330</name>
</gene>
<dbReference type="GO" id="GO:0071978">
    <property type="term" value="P:bacterial-type flagellum-dependent swarming motility"/>
    <property type="evidence" value="ECO:0007669"/>
    <property type="project" value="TreeGrafter"/>
</dbReference>
<evidence type="ECO:0000256" key="5">
    <source>
        <dbReference type="SAM" id="MobiDB-lite"/>
    </source>
</evidence>
<dbReference type="InterPro" id="IPR020013">
    <property type="entry name" value="Flagellar_FlgE/F/G"/>
</dbReference>
<feature type="domain" description="Flagellar hook protein FlgE/F/G-like D1" evidence="7">
    <location>
        <begin position="87"/>
        <end position="154"/>
    </location>
</feature>
<evidence type="ECO:0000256" key="1">
    <source>
        <dbReference type="ARBA" id="ARBA00004117"/>
    </source>
</evidence>
<evidence type="ECO:0000256" key="2">
    <source>
        <dbReference type="ARBA" id="ARBA00009677"/>
    </source>
</evidence>
<comment type="similarity">
    <text evidence="2 4">Belongs to the flagella basal body rod proteins family.</text>
</comment>
<dbReference type="Proteomes" id="UP000315724">
    <property type="component" value="Chromosome"/>
</dbReference>
<keyword evidence="3 4" id="KW-0975">Bacterial flagellum</keyword>
<comment type="subcellular location">
    <subcellularLocation>
        <location evidence="1 4">Bacterial flagellum basal body</location>
    </subcellularLocation>
</comment>
<keyword evidence="8" id="KW-0969">Cilium</keyword>
<dbReference type="AlphaFoldDB" id="A0A517QPL5"/>
<evidence type="ECO:0000256" key="3">
    <source>
        <dbReference type="ARBA" id="ARBA00023143"/>
    </source>
</evidence>
<dbReference type="EMBL" id="CP036267">
    <property type="protein sequence ID" value="QDT33580.1"/>
    <property type="molecule type" value="Genomic_DNA"/>
</dbReference>
<evidence type="ECO:0000259" key="6">
    <source>
        <dbReference type="Pfam" id="PF06429"/>
    </source>
</evidence>
<feature type="region of interest" description="Disordered" evidence="5">
    <location>
        <begin position="59"/>
        <end position="78"/>
    </location>
</feature>
<dbReference type="PANTHER" id="PTHR30435">
    <property type="entry name" value="FLAGELLAR PROTEIN"/>
    <property type="match status" value="1"/>
</dbReference>